<evidence type="ECO:0000313" key="3">
    <source>
        <dbReference type="EMBL" id="KAG0006105.1"/>
    </source>
</evidence>
<evidence type="ECO:0000313" key="4">
    <source>
        <dbReference type="Proteomes" id="UP000749646"/>
    </source>
</evidence>
<dbReference type="EMBL" id="JAAAHW010000144">
    <property type="protein sequence ID" value="KAG0006105.1"/>
    <property type="molecule type" value="Genomic_DNA"/>
</dbReference>
<feature type="region of interest" description="Disordered" evidence="1">
    <location>
        <begin position="62"/>
        <end position="85"/>
    </location>
</feature>
<keyword evidence="4" id="KW-1185">Reference proteome</keyword>
<dbReference type="AlphaFoldDB" id="A0A9P6ML52"/>
<dbReference type="InterPro" id="IPR000198">
    <property type="entry name" value="RhoGAP_dom"/>
</dbReference>
<feature type="compositionally biased region" description="Basic residues" evidence="1">
    <location>
        <begin position="67"/>
        <end position="80"/>
    </location>
</feature>
<protein>
    <recommendedName>
        <fullName evidence="2">Rho-GAP domain-containing protein</fullName>
    </recommendedName>
</protein>
<feature type="compositionally biased region" description="Low complexity" evidence="1">
    <location>
        <begin position="369"/>
        <end position="385"/>
    </location>
</feature>
<dbReference type="Gene3D" id="1.10.555.10">
    <property type="entry name" value="Rho GTPase activation protein"/>
    <property type="match status" value="1"/>
</dbReference>
<feature type="region of interest" description="Disordered" evidence="1">
    <location>
        <begin position="483"/>
        <end position="511"/>
    </location>
</feature>
<feature type="region of interest" description="Disordered" evidence="1">
    <location>
        <begin position="581"/>
        <end position="602"/>
    </location>
</feature>
<feature type="region of interest" description="Disordered" evidence="1">
    <location>
        <begin position="423"/>
        <end position="464"/>
    </location>
</feature>
<name>A0A9P6ML52_9FUNG</name>
<proteinExistence type="predicted"/>
<dbReference type="OrthoDB" id="3362494at2759"/>
<evidence type="ECO:0000259" key="2">
    <source>
        <dbReference type="PROSITE" id="PS50238"/>
    </source>
</evidence>
<dbReference type="Pfam" id="PF00620">
    <property type="entry name" value="RhoGAP"/>
    <property type="match status" value="1"/>
</dbReference>
<feature type="region of interest" description="Disordered" evidence="1">
    <location>
        <begin position="340"/>
        <end position="390"/>
    </location>
</feature>
<reference evidence="3" key="1">
    <citation type="journal article" date="2020" name="Fungal Divers.">
        <title>Resolving the Mortierellaceae phylogeny through synthesis of multi-gene phylogenetics and phylogenomics.</title>
        <authorList>
            <person name="Vandepol N."/>
            <person name="Liber J."/>
            <person name="Desiro A."/>
            <person name="Na H."/>
            <person name="Kennedy M."/>
            <person name="Barry K."/>
            <person name="Grigoriev I.V."/>
            <person name="Miller A.N."/>
            <person name="O'Donnell K."/>
            <person name="Stajich J.E."/>
            <person name="Bonito G."/>
        </authorList>
    </citation>
    <scope>NUCLEOTIDE SEQUENCE</scope>
    <source>
        <strain evidence="3">MES-2147</strain>
    </source>
</reference>
<accession>A0A9P6ML52</accession>
<feature type="compositionally biased region" description="Polar residues" evidence="1">
    <location>
        <begin position="340"/>
        <end position="368"/>
    </location>
</feature>
<comment type="caution">
    <text evidence="3">The sequence shown here is derived from an EMBL/GenBank/DDBJ whole genome shotgun (WGS) entry which is preliminary data.</text>
</comment>
<dbReference type="SUPFAM" id="SSF48350">
    <property type="entry name" value="GTPase activation domain, GAP"/>
    <property type="match status" value="1"/>
</dbReference>
<dbReference type="PROSITE" id="PS50238">
    <property type="entry name" value="RHOGAP"/>
    <property type="match status" value="1"/>
</dbReference>
<dbReference type="Proteomes" id="UP000749646">
    <property type="component" value="Unassembled WGS sequence"/>
</dbReference>
<evidence type="ECO:0000256" key="1">
    <source>
        <dbReference type="SAM" id="MobiDB-lite"/>
    </source>
</evidence>
<feature type="compositionally biased region" description="Basic residues" evidence="1">
    <location>
        <begin position="591"/>
        <end position="602"/>
    </location>
</feature>
<dbReference type="GO" id="GO:0007165">
    <property type="term" value="P:signal transduction"/>
    <property type="evidence" value="ECO:0007669"/>
    <property type="project" value="InterPro"/>
</dbReference>
<dbReference type="InterPro" id="IPR008936">
    <property type="entry name" value="Rho_GTPase_activation_prot"/>
</dbReference>
<gene>
    <name evidence="3" type="ORF">BGZ65_009319</name>
</gene>
<organism evidence="3 4">
    <name type="scientific">Modicella reniformis</name>
    <dbReference type="NCBI Taxonomy" id="1440133"/>
    <lineage>
        <taxon>Eukaryota</taxon>
        <taxon>Fungi</taxon>
        <taxon>Fungi incertae sedis</taxon>
        <taxon>Mucoromycota</taxon>
        <taxon>Mortierellomycotina</taxon>
        <taxon>Mortierellomycetes</taxon>
        <taxon>Mortierellales</taxon>
        <taxon>Mortierellaceae</taxon>
        <taxon>Modicella</taxon>
    </lineage>
</organism>
<sequence>MSLRLVSSAKNLRDQFKSTNNIHAVLTSGTSPASNGTGVDAAHGMPSSNSILPRQGSILRSSTSHSALRRAKSPSKKTTLKSKVFTDESGQQNALPDLSMDVTLVIVKRCVKEIRERGKFPLVFVFCLVVAVVQMGHSPKLVMDTIRLILDDDANTELSPLHQVNVHLVAHAMKWAIRYSAETLVTYEEYQTFFLNQDRSFSRFVRSLPPLNRQILLDLFSLCADVTLLAHLNNMTLVGVAKAISLSIMAQQEHEFTTFDASLQQRNLWGAACEDLLRAFLRIKTTHDLAKIEQEDDIDENRFVDNITRQVKSARQMNFEINAMQHSPMLPNSTGTMTPNGTLCRSGTGYFEQTYNPRPVSPFSQQTLSRSTSNAQSSSSQSRPISPSPYEQERLEYEEIMQDPQSHPHQLPHSHDLQFLAPGGRERRRSSVADMESLYMLPVDSTSDGGYESEPEPARTSLMPDFVDNLGWDLSNLDKLRDEDDLTSSKHASQGAGGRQPGLPSSDPSKRQLVSAPIFNIPLEDTIDEERVTPYGSIQRSSTLMNNNNSKNKARIGHAIAPGHTSPAMTPQRAKRNSILRRSISLDPHTMHGRVHKKPDEE</sequence>
<feature type="domain" description="Rho-GAP" evidence="2">
    <location>
        <begin position="96"/>
        <end position="284"/>
    </location>
</feature>